<dbReference type="EMBL" id="LXQA011226703">
    <property type="protein sequence ID" value="MCI89733.1"/>
    <property type="molecule type" value="Genomic_DNA"/>
</dbReference>
<proteinExistence type="predicted"/>
<comment type="caution">
    <text evidence="1">The sequence shown here is derived from an EMBL/GenBank/DDBJ whole genome shotgun (WGS) entry which is preliminary data.</text>
</comment>
<evidence type="ECO:0000313" key="1">
    <source>
        <dbReference type="EMBL" id="MCI89733.1"/>
    </source>
</evidence>
<feature type="non-terminal residue" evidence="1">
    <location>
        <position position="1"/>
    </location>
</feature>
<reference evidence="1 2" key="1">
    <citation type="journal article" date="2018" name="Front. Plant Sci.">
        <title>Red Clover (Trifolium pratense) and Zigzag Clover (T. medium) - A Picture of Genomic Similarities and Differences.</title>
        <authorList>
            <person name="Dluhosova J."/>
            <person name="Istvanek J."/>
            <person name="Nedelnik J."/>
            <person name="Repkova J."/>
        </authorList>
    </citation>
    <scope>NUCLEOTIDE SEQUENCE [LARGE SCALE GENOMIC DNA]</scope>
    <source>
        <strain evidence="2">cv. 10/8</strain>
        <tissue evidence="1">Leaf</tissue>
    </source>
</reference>
<name>A0A392VQG7_9FABA</name>
<keyword evidence="2" id="KW-1185">Reference proteome</keyword>
<protein>
    <submittedName>
        <fullName evidence="1">Putative IMP dehydrogenase/GMP reductase</fullName>
    </submittedName>
</protein>
<dbReference type="Proteomes" id="UP000265520">
    <property type="component" value="Unassembled WGS sequence"/>
</dbReference>
<sequence length="64" mass="7366">CAANEKKVINIPKPDPQVKWFWDDVTATGLELLVRTNFSIIDHGMNTAFCERWHPETSTFHLPV</sequence>
<organism evidence="1 2">
    <name type="scientific">Trifolium medium</name>
    <dbReference type="NCBI Taxonomy" id="97028"/>
    <lineage>
        <taxon>Eukaryota</taxon>
        <taxon>Viridiplantae</taxon>
        <taxon>Streptophyta</taxon>
        <taxon>Embryophyta</taxon>
        <taxon>Tracheophyta</taxon>
        <taxon>Spermatophyta</taxon>
        <taxon>Magnoliopsida</taxon>
        <taxon>eudicotyledons</taxon>
        <taxon>Gunneridae</taxon>
        <taxon>Pentapetalae</taxon>
        <taxon>rosids</taxon>
        <taxon>fabids</taxon>
        <taxon>Fabales</taxon>
        <taxon>Fabaceae</taxon>
        <taxon>Papilionoideae</taxon>
        <taxon>50 kb inversion clade</taxon>
        <taxon>NPAAA clade</taxon>
        <taxon>Hologalegina</taxon>
        <taxon>IRL clade</taxon>
        <taxon>Trifolieae</taxon>
        <taxon>Trifolium</taxon>
    </lineage>
</organism>
<feature type="non-terminal residue" evidence="1">
    <location>
        <position position="64"/>
    </location>
</feature>
<accession>A0A392VQG7</accession>
<evidence type="ECO:0000313" key="2">
    <source>
        <dbReference type="Proteomes" id="UP000265520"/>
    </source>
</evidence>
<dbReference type="AlphaFoldDB" id="A0A392VQG7"/>